<sequence>MSQETLNIATSGNIYSAFFYGTLMVPGIFYSVCYGQTEVSSEIAKRHTFQPAVLHGYCRRRRRHADSPGITEDSGHEVFGTLATGLTEAIMTKLDYFEGREYHRRRVKVKLLGHVSDPKDIGKVQEDERVAEVYVFNKTSDLEDVEWDLKEFCDERLPAWTQPGYVQGRCDPDIPAAVIGGQ</sequence>
<evidence type="ECO:0000313" key="1">
    <source>
        <dbReference type="EMBL" id="CAG9946810.1"/>
    </source>
</evidence>
<dbReference type="Proteomes" id="UP000836387">
    <property type="component" value="Unassembled WGS sequence"/>
</dbReference>
<proteinExistence type="predicted"/>
<name>A0ACA9U0L3_BIOOC</name>
<gene>
    <name evidence="1" type="ORF">CRV2_00005696</name>
</gene>
<keyword evidence="2" id="KW-1185">Reference proteome</keyword>
<organism evidence="1 2">
    <name type="scientific">Clonostachys rosea f. rosea IK726</name>
    <dbReference type="NCBI Taxonomy" id="1349383"/>
    <lineage>
        <taxon>Eukaryota</taxon>
        <taxon>Fungi</taxon>
        <taxon>Dikarya</taxon>
        <taxon>Ascomycota</taxon>
        <taxon>Pezizomycotina</taxon>
        <taxon>Sordariomycetes</taxon>
        <taxon>Hypocreomycetidae</taxon>
        <taxon>Hypocreales</taxon>
        <taxon>Bionectriaceae</taxon>
        <taxon>Clonostachys</taxon>
    </lineage>
</organism>
<dbReference type="EMBL" id="CADEHS020000010">
    <property type="protein sequence ID" value="CAG9946810.1"/>
    <property type="molecule type" value="Genomic_DNA"/>
</dbReference>
<comment type="caution">
    <text evidence="1">The sequence shown here is derived from an EMBL/GenBank/DDBJ whole genome shotgun (WGS) entry which is preliminary data.</text>
</comment>
<accession>A0ACA9U0L3</accession>
<evidence type="ECO:0000313" key="2">
    <source>
        <dbReference type="Proteomes" id="UP000836387"/>
    </source>
</evidence>
<protein>
    <submittedName>
        <fullName evidence="1">Uncharacterized protein</fullName>
    </submittedName>
</protein>
<reference evidence="1" key="1">
    <citation type="submission" date="2020-04" db="EMBL/GenBank/DDBJ databases">
        <authorList>
            <person name="Broberg M."/>
        </authorList>
    </citation>
    <scope>NUCLEOTIDE SEQUENCE</scope>
</reference>
<reference evidence="1" key="2">
    <citation type="submission" date="2021-10" db="EMBL/GenBank/DDBJ databases">
        <authorList>
            <person name="Piombo E."/>
        </authorList>
    </citation>
    <scope>NUCLEOTIDE SEQUENCE</scope>
</reference>